<keyword evidence="5 6" id="KW-0067">ATP-binding</keyword>
<dbReference type="PANTHER" id="PTHR24355">
    <property type="entry name" value="G PROTEIN-COUPLED RECEPTOR KINASE/RIBOSOMAL PROTEIN S6 KINASE"/>
    <property type="match status" value="1"/>
</dbReference>
<evidence type="ECO:0000256" key="7">
    <source>
        <dbReference type="RuleBase" id="RU000304"/>
    </source>
</evidence>
<name>A0A0N4Y1A6_NIPBR</name>
<dbReference type="InterPro" id="IPR008271">
    <property type="entry name" value="Ser/Thr_kinase_AS"/>
</dbReference>
<dbReference type="GO" id="GO:0005524">
    <property type="term" value="F:ATP binding"/>
    <property type="evidence" value="ECO:0007669"/>
    <property type="project" value="UniProtKB-UniRule"/>
</dbReference>
<keyword evidence="2" id="KW-0808">Transferase</keyword>
<evidence type="ECO:0000256" key="5">
    <source>
        <dbReference type="ARBA" id="ARBA00022840"/>
    </source>
</evidence>
<dbReference type="CDD" id="cd05123">
    <property type="entry name" value="STKc_AGC"/>
    <property type="match status" value="1"/>
</dbReference>
<dbReference type="PROSITE" id="PS00107">
    <property type="entry name" value="PROTEIN_KINASE_ATP"/>
    <property type="match status" value="1"/>
</dbReference>
<evidence type="ECO:0000256" key="2">
    <source>
        <dbReference type="ARBA" id="ARBA00022679"/>
    </source>
</evidence>
<dbReference type="AlphaFoldDB" id="A0A0N4Y1A6"/>
<dbReference type="PROSITE" id="PS00108">
    <property type="entry name" value="PROTEIN_KINASE_ST"/>
    <property type="match status" value="1"/>
</dbReference>
<dbReference type="SUPFAM" id="SSF56112">
    <property type="entry name" value="Protein kinase-like (PK-like)"/>
    <property type="match status" value="1"/>
</dbReference>
<sequence length="399" mass="45798">MRDRCRSLDGFQHPADHVHDVASSSESFQSCSNIHRKEYPIPWLEALFLPEFPSRSSITEKNFVVTANGTSGLTPVIRKLLPNILNNVFWQISNEIGSGSFGRVYRAVAKNDARGVYALKIQQKSLVLGKAAVRQVRREVAVQRLLSPHVFIARLYASWQNRSKLFTVLQYPIGGIGDMFALWKEHGTLSEPTVRIYGAELACALDFLHRSDVIYRDLKLENIVLDSSGHIRVVDFGLSKQLKGTSELFHNFLKFHPFWVNLYLKVDLLQYMSPEVASEQPYTHSVDWWSLAVVLHILTTGKYPYPNANATHHCHLRFVDYSTPVNCSKPLGDLFNQVFIDCLAARSTAFRHHRMLAFPNIRRLQSFEDLCKHEFFKSIDFADVEALKFDEFNYFNDKI</sequence>
<evidence type="ECO:0000313" key="10">
    <source>
        <dbReference type="Proteomes" id="UP000271162"/>
    </source>
</evidence>
<dbReference type="SMART" id="SM00220">
    <property type="entry name" value="S_TKc"/>
    <property type="match status" value="1"/>
</dbReference>
<dbReference type="WBParaSite" id="NBR_0000938601-mRNA-1">
    <property type="protein sequence ID" value="NBR_0000938601-mRNA-1"/>
    <property type="gene ID" value="NBR_0000938601"/>
</dbReference>
<evidence type="ECO:0000259" key="8">
    <source>
        <dbReference type="PROSITE" id="PS50011"/>
    </source>
</evidence>
<evidence type="ECO:0000256" key="6">
    <source>
        <dbReference type="PROSITE-ProRule" id="PRU10141"/>
    </source>
</evidence>
<dbReference type="Gene3D" id="3.30.200.20">
    <property type="entry name" value="Phosphorylase Kinase, domain 1"/>
    <property type="match status" value="1"/>
</dbReference>
<dbReference type="InterPro" id="IPR045270">
    <property type="entry name" value="STKc_AGC"/>
</dbReference>
<organism evidence="11">
    <name type="scientific">Nippostrongylus brasiliensis</name>
    <name type="common">Rat hookworm</name>
    <dbReference type="NCBI Taxonomy" id="27835"/>
    <lineage>
        <taxon>Eukaryota</taxon>
        <taxon>Metazoa</taxon>
        <taxon>Ecdysozoa</taxon>
        <taxon>Nematoda</taxon>
        <taxon>Chromadorea</taxon>
        <taxon>Rhabditida</taxon>
        <taxon>Rhabditina</taxon>
        <taxon>Rhabditomorpha</taxon>
        <taxon>Strongyloidea</taxon>
        <taxon>Heligmosomidae</taxon>
        <taxon>Nippostrongylus</taxon>
    </lineage>
</organism>
<protein>
    <submittedName>
        <fullName evidence="11">Putative serine/threonine-protein kinase (inferred by orthology to a C. elegans protein)</fullName>
    </submittedName>
</protein>
<keyword evidence="3 6" id="KW-0547">Nucleotide-binding</keyword>
<accession>A0A0N4Y1A6</accession>
<dbReference type="Pfam" id="PF00069">
    <property type="entry name" value="Pkinase"/>
    <property type="match status" value="1"/>
</dbReference>
<keyword evidence="10" id="KW-1185">Reference proteome</keyword>
<dbReference type="InterPro" id="IPR017441">
    <property type="entry name" value="Protein_kinase_ATP_BS"/>
</dbReference>
<dbReference type="Proteomes" id="UP000271162">
    <property type="component" value="Unassembled WGS sequence"/>
</dbReference>
<dbReference type="GO" id="GO:0004674">
    <property type="term" value="F:protein serine/threonine kinase activity"/>
    <property type="evidence" value="ECO:0007669"/>
    <property type="project" value="UniProtKB-KW"/>
</dbReference>
<feature type="domain" description="Protein kinase" evidence="8">
    <location>
        <begin position="90"/>
        <end position="376"/>
    </location>
</feature>
<dbReference type="PROSITE" id="PS50011">
    <property type="entry name" value="PROTEIN_KINASE_DOM"/>
    <property type="match status" value="1"/>
</dbReference>
<feature type="binding site" evidence="6">
    <location>
        <position position="120"/>
    </location>
    <ligand>
        <name>ATP</name>
        <dbReference type="ChEBI" id="CHEBI:30616"/>
    </ligand>
</feature>
<keyword evidence="1 7" id="KW-0723">Serine/threonine-protein kinase</keyword>
<proteinExistence type="inferred from homology"/>
<dbReference type="STRING" id="27835.A0A0N4Y1A6"/>
<evidence type="ECO:0000256" key="1">
    <source>
        <dbReference type="ARBA" id="ARBA00022527"/>
    </source>
</evidence>
<dbReference type="EMBL" id="UYSL01020134">
    <property type="protein sequence ID" value="VDL72976.1"/>
    <property type="molecule type" value="Genomic_DNA"/>
</dbReference>
<dbReference type="InterPro" id="IPR000719">
    <property type="entry name" value="Prot_kinase_dom"/>
</dbReference>
<dbReference type="PANTHER" id="PTHR24355:SF1">
    <property type="entry name" value="RIBOSOMAL PROTEIN S6 KINASE-RELATED PROTEIN"/>
    <property type="match status" value="1"/>
</dbReference>
<comment type="similarity">
    <text evidence="7">Belongs to the protein kinase superfamily.</text>
</comment>
<gene>
    <name evidence="9" type="ORF">NBR_LOCUS9387</name>
</gene>
<keyword evidence="4" id="KW-0418">Kinase</keyword>
<evidence type="ECO:0000256" key="3">
    <source>
        <dbReference type="ARBA" id="ARBA00022741"/>
    </source>
</evidence>
<dbReference type="InterPro" id="IPR011009">
    <property type="entry name" value="Kinase-like_dom_sf"/>
</dbReference>
<reference evidence="9 10" key="2">
    <citation type="submission" date="2018-11" db="EMBL/GenBank/DDBJ databases">
        <authorList>
            <consortium name="Pathogen Informatics"/>
        </authorList>
    </citation>
    <scope>NUCLEOTIDE SEQUENCE [LARGE SCALE GENOMIC DNA]</scope>
</reference>
<evidence type="ECO:0000313" key="11">
    <source>
        <dbReference type="WBParaSite" id="NBR_0000938601-mRNA-1"/>
    </source>
</evidence>
<reference evidence="11" key="1">
    <citation type="submission" date="2017-02" db="UniProtKB">
        <authorList>
            <consortium name="WormBaseParasite"/>
        </authorList>
    </citation>
    <scope>IDENTIFICATION</scope>
</reference>
<dbReference type="Gene3D" id="1.10.510.10">
    <property type="entry name" value="Transferase(Phosphotransferase) domain 1"/>
    <property type="match status" value="1"/>
</dbReference>
<evidence type="ECO:0000256" key="4">
    <source>
        <dbReference type="ARBA" id="ARBA00022777"/>
    </source>
</evidence>
<evidence type="ECO:0000313" key="9">
    <source>
        <dbReference type="EMBL" id="VDL72976.1"/>
    </source>
</evidence>